<reference evidence="1" key="1">
    <citation type="submission" date="2023-10" db="EMBL/GenBank/DDBJ databases">
        <authorList>
            <person name="Chen Y."/>
            <person name="Shah S."/>
            <person name="Dougan E. K."/>
            <person name="Thang M."/>
            <person name="Chan C."/>
        </authorList>
    </citation>
    <scope>NUCLEOTIDE SEQUENCE [LARGE SCALE GENOMIC DNA]</scope>
</reference>
<accession>A0ABN9WII6</accession>
<sequence>MYKNTTNFKNGETLAALRGYFDGGRSVSGSAVGYWLQGLIVDPTTQASEWRTLQETGLLLEQDATAMESVRVYSGIAVVPDRPRVHCENVRGRRRDFNFEFMTIEVHGFYGGAPSAVIYSQLR</sequence>
<dbReference type="Proteomes" id="UP001189429">
    <property type="component" value="Unassembled WGS sequence"/>
</dbReference>
<protein>
    <submittedName>
        <fullName evidence="1">Uncharacterized protein</fullName>
    </submittedName>
</protein>
<gene>
    <name evidence="1" type="ORF">PCOR1329_LOCUS67694</name>
</gene>
<organism evidence="1 2">
    <name type="scientific">Prorocentrum cordatum</name>
    <dbReference type="NCBI Taxonomy" id="2364126"/>
    <lineage>
        <taxon>Eukaryota</taxon>
        <taxon>Sar</taxon>
        <taxon>Alveolata</taxon>
        <taxon>Dinophyceae</taxon>
        <taxon>Prorocentrales</taxon>
        <taxon>Prorocentraceae</taxon>
        <taxon>Prorocentrum</taxon>
    </lineage>
</organism>
<name>A0ABN9WII6_9DINO</name>
<proteinExistence type="predicted"/>
<comment type="caution">
    <text evidence="1">The sequence shown here is derived from an EMBL/GenBank/DDBJ whole genome shotgun (WGS) entry which is preliminary data.</text>
</comment>
<dbReference type="EMBL" id="CAUYUJ010018786">
    <property type="protein sequence ID" value="CAK0886309.1"/>
    <property type="molecule type" value="Genomic_DNA"/>
</dbReference>
<evidence type="ECO:0000313" key="1">
    <source>
        <dbReference type="EMBL" id="CAK0886309.1"/>
    </source>
</evidence>
<keyword evidence="2" id="KW-1185">Reference proteome</keyword>
<evidence type="ECO:0000313" key="2">
    <source>
        <dbReference type="Proteomes" id="UP001189429"/>
    </source>
</evidence>